<reference evidence="1 2" key="1">
    <citation type="journal article" date="2018" name="Microb. Genom.">
        <title>Expanding an expanded genome: long-read sequencing of Trypanosoma cruzi.</title>
        <authorList>
            <person name="Berna L."/>
            <person name="Rodriguez M."/>
            <person name="Chiribao M.L."/>
            <person name="Parodi-Talice A."/>
            <person name="Pita S."/>
            <person name="Rijo G."/>
            <person name="Alvarez-Valin F."/>
            <person name="Robello C."/>
        </authorList>
    </citation>
    <scope>NUCLEOTIDE SEQUENCE [LARGE SCALE GENOMIC DNA]</scope>
    <source>
        <strain evidence="1 2">TCC</strain>
    </source>
</reference>
<dbReference type="AlphaFoldDB" id="A0A2V2XJK6"/>
<dbReference type="VEuPathDB" id="TriTrypDB:C3747_4g648"/>
<sequence>MTMGKAFSDGKNAFFRAGASVSSCFPAAANASAAALTGLLLAVVPFHVFGALANGVLFVNAADAMNGFDATPVVGILDAAVVDFSRDVDKFGLKRNGAVTTCAALRDTAGDSRTNTRFFAHGQQSDRTDVFPSRCFPESSFVFLQTEQRQASICCVVPRPFFFF</sequence>
<name>A0A2V2XJK6_TRYCR</name>
<gene>
    <name evidence="1" type="ORF">C3747_4g648</name>
</gene>
<comment type="caution">
    <text evidence="1">The sequence shown here is derived from an EMBL/GenBank/DDBJ whole genome shotgun (WGS) entry which is preliminary data.</text>
</comment>
<accession>A0A2V2XJK6</accession>
<proteinExistence type="predicted"/>
<evidence type="ECO:0000313" key="2">
    <source>
        <dbReference type="Proteomes" id="UP000246078"/>
    </source>
</evidence>
<dbReference type="Proteomes" id="UP000246078">
    <property type="component" value="Unassembled WGS sequence"/>
</dbReference>
<protein>
    <submittedName>
        <fullName evidence="1">Uncharacterized protein</fullName>
    </submittedName>
</protein>
<organism evidence="1 2">
    <name type="scientific">Trypanosoma cruzi</name>
    <dbReference type="NCBI Taxonomy" id="5693"/>
    <lineage>
        <taxon>Eukaryota</taxon>
        <taxon>Discoba</taxon>
        <taxon>Euglenozoa</taxon>
        <taxon>Kinetoplastea</taxon>
        <taxon>Metakinetoplastina</taxon>
        <taxon>Trypanosomatida</taxon>
        <taxon>Trypanosomatidae</taxon>
        <taxon>Trypanosoma</taxon>
        <taxon>Schizotrypanum</taxon>
    </lineage>
</organism>
<evidence type="ECO:0000313" key="1">
    <source>
        <dbReference type="EMBL" id="PWV20967.1"/>
    </source>
</evidence>
<dbReference type="EMBL" id="PRFC01000004">
    <property type="protein sequence ID" value="PWV20967.1"/>
    <property type="molecule type" value="Genomic_DNA"/>
</dbReference>